<dbReference type="STRING" id="554055.A0A2P6VQD1"/>
<dbReference type="GO" id="GO:0016891">
    <property type="term" value="F:RNA endonuclease activity producing 5'-phosphomonoesters, hydrolytic mechanism"/>
    <property type="evidence" value="ECO:0007669"/>
    <property type="project" value="TreeGrafter"/>
</dbReference>
<evidence type="ECO:0000256" key="4">
    <source>
        <dbReference type="ARBA" id="ARBA00022759"/>
    </source>
</evidence>
<comment type="caution">
    <text evidence="7">The sequence shown here is derived from an EMBL/GenBank/DDBJ whole genome shotgun (WGS) entry which is preliminary data.</text>
</comment>
<evidence type="ECO:0000256" key="6">
    <source>
        <dbReference type="SAM" id="MobiDB-lite"/>
    </source>
</evidence>
<evidence type="ECO:0000256" key="5">
    <source>
        <dbReference type="ARBA" id="ARBA00022801"/>
    </source>
</evidence>
<feature type="region of interest" description="Disordered" evidence="6">
    <location>
        <begin position="185"/>
        <end position="208"/>
    </location>
</feature>
<reference evidence="7 8" key="1">
    <citation type="journal article" date="2018" name="Plant J.">
        <title>Genome sequences of Chlorella sorokiniana UTEX 1602 and Micractinium conductrix SAG 241.80: implications to maltose excretion by a green alga.</title>
        <authorList>
            <person name="Arriola M.B."/>
            <person name="Velmurugan N."/>
            <person name="Zhang Y."/>
            <person name="Plunkett M.H."/>
            <person name="Hondzo H."/>
            <person name="Barney B.M."/>
        </authorList>
    </citation>
    <scope>NUCLEOTIDE SEQUENCE [LARGE SCALE GENOMIC DNA]</scope>
    <source>
        <strain evidence="7 8">SAG 241.80</strain>
    </source>
</reference>
<keyword evidence="5" id="KW-0378">Hydrolase</keyword>
<sequence>MAAARGEAHAVPLPRLAEQQEAWKRQQASLAPHVVLHDDADWLVSSSEGGDWQARLHMVGGLDISVFPSVDASGGSGNGGGVASLAVLAFPSLALRHLEQLHLPSLTAPYIPGFLGFREVPAYLELLHRAVQQGVHPQLLLVDGFGVLHPRRCGSASQLGVLAGLPTVGFAKSLLAVDGLPRERQPVNRPGRGAALLQAQSTGAYPPG</sequence>
<proteinExistence type="predicted"/>
<keyword evidence="2" id="KW-0963">Cytoplasm</keyword>
<dbReference type="PANTHER" id="PTHR28511">
    <property type="entry name" value="ENDONUCLEASE V"/>
    <property type="match status" value="1"/>
</dbReference>
<protein>
    <submittedName>
        <fullName evidence="7">Endonuclease V isoform X1</fullName>
    </submittedName>
</protein>
<dbReference type="GO" id="GO:0006281">
    <property type="term" value="P:DNA repair"/>
    <property type="evidence" value="ECO:0007669"/>
    <property type="project" value="InterPro"/>
</dbReference>
<dbReference type="InterPro" id="IPR007581">
    <property type="entry name" value="Endonuclease-V"/>
</dbReference>
<evidence type="ECO:0000313" key="7">
    <source>
        <dbReference type="EMBL" id="PSC76275.1"/>
    </source>
</evidence>
<evidence type="ECO:0000256" key="2">
    <source>
        <dbReference type="ARBA" id="ARBA00022490"/>
    </source>
</evidence>
<dbReference type="GO" id="GO:0005737">
    <property type="term" value="C:cytoplasm"/>
    <property type="evidence" value="ECO:0007669"/>
    <property type="project" value="UniProtKB-SubCell"/>
</dbReference>
<evidence type="ECO:0000256" key="3">
    <source>
        <dbReference type="ARBA" id="ARBA00022722"/>
    </source>
</evidence>
<dbReference type="AlphaFoldDB" id="A0A2P6VQD1"/>
<dbReference type="EMBL" id="LHPF02000001">
    <property type="protein sequence ID" value="PSC76275.1"/>
    <property type="molecule type" value="Genomic_DNA"/>
</dbReference>
<dbReference type="PANTHER" id="PTHR28511:SF1">
    <property type="entry name" value="ENDONUCLEASE V"/>
    <property type="match status" value="1"/>
</dbReference>
<accession>A0A2P6VQD1</accession>
<name>A0A2P6VQD1_9CHLO</name>
<evidence type="ECO:0000256" key="1">
    <source>
        <dbReference type="ARBA" id="ARBA00004496"/>
    </source>
</evidence>
<evidence type="ECO:0000313" key="8">
    <source>
        <dbReference type="Proteomes" id="UP000239649"/>
    </source>
</evidence>
<keyword evidence="3" id="KW-0540">Nuclease</keyword>
<dbReference type="GO" id="GO:0005730">
    <property type="term" value="C:nucleolus"/>
    <property type="evidence" value="ECO:0007669"/>
    <property type="project" value="TreeGrafter"/>
</dbReference>
<feature type="compositionally biased region" description="Polar residues" evidence="6">
    <location>
        <begin position="198"/>
        <end position="208"/>
    </location>
</feature>
<dbReference type="OrthoDB" id="20018at2759"/>
<comment type="subcellular location">
    <subcellularLocation>
        <location evidence="1">Cytoplasm</location>
    </subcellularLocation>
</comment>
<dbReference type="Proteomes" id="UP000239649">
    <property type="component" value="Unassembled WGS sequence"/>
</dbReference>
<dbReference type="Pfam" id="PF04493">
    <property type="entry name" value="Endonuclease_5"/>
    <property type="match status" value="1"/>
</dbReference>
<organism evidence="7 8">
    <name type="scientific">Micractinium conductrix</name>
    <dbReference type="NCBI Taxonomy" id="554055"/>
    <lineage>
        <taxon>Eukaryota</taxon>
        <taxon>Viridiplantae</taxon>
        <taxon>Chlorophyta</taxon>
        <taxon>core chlorophytes</taxon>
        <taxon>Trebouxiophyceae</taxon>
        <taxon>Chlorellales</taxon>
        <taxon>Chlorellaceae</taxon>
        <taxon>Chlorella clade</taxon>
        <taxon>Micractinium</taxon>
    </lineage>
</organism>
<gene>
    <name evidence="7" type="primary">g931</name>
    <name evidence="7" type="ORF">C2E20_0931</name>
</gene>
<dbReference type="GO" id="GO:0003727">
    <property type="term" value="F:single-stranded RNA binding"/>
    <property type="evidence" value="ECO:0007669"/>
    <property type="project" value="TreeGrafter"/>
</dbReference>
<keyword evidence="8" id="KW-1185">Reference proteome</keyword>
<dbReference type="Gene3D" id="3.30.2170.10">
    <property type="entry name" value="archaeoglobus fulgidus dsm 4304 superfamily"/>
    <property type="match status" value="1"/>
</dbReference>
<keyword evidence="4 7" id="KW-0255">Endonuclease</keyword>